<keyword evidence="1" id="KW-0059">Arsenical resistance</keyword>
<dbReference type="InterPro" id="IPR036196">
    <property type="entry name" value="Ptyr_pPase_sf"/>
</dbReference>
<proteinExistence type="predicted"/>
<protein>
    <submittedName>
        <fullName evidence="3">Arsenate reductase</fullName>
        <ecNumber evidence="3">1.20.4.1</ecNumber>
    </submittedName>
</protein>
<dbReference type="EMBL" id="JACHGW010000001">
    <property type="protein sequence ID" value="MBB6049348.1"/>
    <property type="molecule type" value="Genomic_DNA"/>
</dbReference>
<dbReference type="InterPro" id="IPR023485">
    <property type="entry name" value="Ptyr_pPase"/>
</dbReference>
<dbReference type="AlphaFoldDB" id="A0A7W9SNY6"/>
<dbReference type="CDD" id="cd16345">
    <property type="entry name" value="LMWP_ArsC"/>
    <property type="match status" value="1"/>
</dbReference>
<accession>A0A7W9SNY6</accession>
<evidence type="ECO:0000313" key="3">
    <source>
        <dbReference type="EMBL" id="MBB6049348.1"/>
    </source>
</evidence>
<dbReference type="PANTHER" id="PTHR43428">
    <property type="entry name" value="ARSENATE REDUCTASE"/>
    <property type="match status" value="1"/>
</dbReference>
<dbReference type="PANTHER" id="PTHR43428:SF1">
    <property type="entry name" value="ARSENATE REDUCTASE"/>
    <property type="match status" value="1"/>
</dbReference>
<sequence length="134" mass="14457">MKTVLFVCVHNAGRSQMAEAFVNHYAKERGLAVVGESAGTVAGTQINPVAVEVMAELGISMAAQSPKQLTQELADRADKKITMGCGVDADACPARIFFTEDWGLDDPKGQPIEKVREIRDQIKARVETLLAELA</sequence>
<keyword evidence="3" id="KW-0560">Oxidoreductase</keyword>
<comment type="caution">
    <text evidence="3">The sequence shown here is derived from an EMBL/GenBank/DDBJ whole genome shotgun (WGS) entry which is preliminary data.</text>
</comment>
<dbReference type="Pfam" id="PF01451">
    <property type="entry name" value="LMWPc"/>
    <property type="match status" value="1"/>
</dbReference>
<feature type="domain" description="Phosphotyrosine protein phosphatase I" evidence="2">
    <location>
        <begin position="2"/>
        <end position="132"/>
    </location>
</feature>
<dbReference type="SMART" id="SM00226">
    <property type="entry name" value="LMWPc"/>
    <property type="match status" value="1"/>
</dbReference>
<dbReference type="SUPFAM" id="SSF52788">
    <property type="entry name" value="Phosphotyrosine protein phosphatases I"/>
    <property type="match status" value="1"/>
</dbReference>
<dbReference type="Proteomes" id="UP000520814">
    <property type="component" value="Unassembled WGS sequence"/>
</dbReference>
<evidence type="ECO:0000313" key="4">
    <source>
        <dbReference type="Proteomes" id="UP000520814"/>
    </source>
</evidence>
<organism evidence="3 4">
    <name type="scientific">Armatimonas rosea</name>
    <dbReference type="NCBI Taxonomy" id="685828"/>
    <lineage>
        <taxon>Bacteria</taxon>
        <taxon>Bacillati</taxon>
        <taxon>Armatimonadota</taxon>
        <taxon>Armatimonadia</taxon>
        <taxon>Armatimonadales</taxon>
        <taxon>Armatimonadaceae</taxon>
        <taxon>Armatimonas</taxon>
    </lineage>
</organism>
<dbReference type="GO" id="GO:0046685">
    <property type="term" value="P:response to arsenic-containing substance"/>
    <property type="evidence" value="ECO:0007669"/>
    <property type="project" value="UniProtKB-KW"/>
</dbReference>
<evidence type="ECO:0000259" key="2">
    <source>
        <dbReference type="SMART" id="SM00226"/>
    </source>
</evidence>
<dbReference type="Gene3D" id="3.40.50.2300">
    <property type="match status" value="1"/>
</dbReference>
<name>A0A7W9SNY6_ARMRO</name>
<dbReference type="GO" id="GO:0008794">
    <property type="term" value="F:arsenate reductase (glutaredoxin) activity"/>
    <property type="evidence" value="ECO:0007669"/>
    <property type="project" value="UniProtKB-EC"/>
</dbReference>
<reference evidence="3 4" key="1">
    <citation type="submission" date="2020-08" db="EMBL/GenBank/DDBJ databases">
        <title>Genomic Encyclopedia of Type Strains, Phase IV (KMG-IV): sequencing the most valuable type-strain genomes for metagenomic binning, comparative biology and taxonomic classification.</title>
        <authorList>
            <person name="Goeker M."/>
        </authorList>
    </citation>
    <scope>NUCLEOTIDE SEQUENCE [LARGE SCALE GENOMIC DNA]</scope>
    <source>
        <strain evidence="3 4">DSM 23562</strain>
    </source>
</reference>
<evidence type="ECO:0000256" key="1">
    <source>
        <dbReference type="ARBA" id="ARBA00022849"/>
    </source>
</evidence>
<gene>
    <name evidence="3" type="ORF">HNQ39_001110</name>
</gene>
<dbReference type="EC" id="1.20.4.1" evidence="3"/>
<dbReference type="RefSeq" id="WP_184192958.1">
    <property type="nucleotide sequence ID" value="NZ_JACHGW010000001.1"/>
</dbReference>
<keyword evidence="4" id="KW-1185">Reference proteome</keyword>